<comment type="caution">
    <text evidence="5">The sequence shown here is derived from an EMBL/GenBank/DDBJ whole genome shotgun (WGS) entry which is preliminary data.</text>
</comment>
<dbReference type="PROSITE" id="PS50297">
    <property type="entry name" value="ANK_REP_REGION"/>
    <property type="match status" value="2"/>
</dbReference>
<dbReference type="InterPro" id="IPR036770">
    <property type="entry name" value="Ankyrin_rpt-contain_sf"/>
</dbReference>
<feature type="repeat" description="ANK" evidence="3">
    <location>
        <begin position="538"/>
        <end position="570"/>
    </location>
</feature>
<dbReference type="OMA" id="MHINDIM"/>
<evidence type="ECO:0000256" key="3">
    <source>
        <dbReference type="PROSITE-ProRule" id="PRU00023"/>
    </source>
</evidence>
<feature type="repeat" description="ANK" evidence="3">
    <location>
        <begin position="502"/>
        <end position="534"/>
    </location>
</feature>
<dbReference type="SMART" id="SM00248">
    <property type="entry name" value="ANK"/>
    <property type="match status" value="10"/>
</dbReference>
<dbReference type="EMBL" id="NMPR01000146">
    <property type="protein sequence ID" value="KAA8629193.1"/>
    <property type="molecule type" value="Genomic_DNA"/>
</dbReference>
<dbReference type="PANTHER" id="PTHR24193">
    <property type="entry name" value="ANKYRIN REPEAT PROTEIN"/>
    <property type="match status" value="1"/>
</dbReference>
<organism evidence="5 6">
    <name type="scientific">Sordaria macrospora</name>
    <dbReference type="NCBI Taxonomy" id="5147"/>
    <lineage>
        <taxon>Eukaryota</taxon>
        <taxon>Fungi</taxon>
        <taxon>Dikarya</taxon>
        <taxon>Ascomycota</taxon>
        <taxon>Pezizomycotina</taxon>
        <taxon>Sordariomycetes</taxon>
        <taxon>Sordariomycetidae</taxon>
        <taxon>Sordariales</taxon>
        <taxon>Sordariaceae</taxon>
        <taxon>Sordaria</taxon>
    </lineage>
</organism>
<dbReference type="InterPro" id="IPR027417">
    <property type="entry name" value="P-loop_NTPase"/>
</dbReference>
<dbReference type="Gene3D" id="1.25.40.20">
    <property type="entry name" value="Ankyrin repeat-containing domain"/>
    <property type="match status" value="4"/>
</dbReference>
<dbReference type="GO" id="GO:0000976">
    <property type="term" value="F:transcription cis-regulatory region binding"/>
    <property type="evidence" value="ECO:0007669"/>
    <property type="project" value="TreeGrafter"/>
</dbReference>
<dbReference type="AlphaFoldDB" id="A0A8S8ZGF1"/>
<dbReference type="SUPFAM" id="SSF52540">
    <property type="entry name" value="P-loop containing nucleoside triphosphate hydrolases"/>
    <property type="match status" value="1"/>
</dbReference>
<dbReference type="GO" id="GO:0045944">
    <property type="term" value="P:positive regulation of transcription by RNA polymerase II"/>
    <property type="evidence" value="ECO:0007669"/>
    <property type="project" value="TreeGrafter"/>
</dbReference>
<feature type="domain" description="Nephrocystin 3-like N-terminal" evidence="4">
    <location>
        <begin position="68"/>
        <end position="132"/>
    </location>
</feature>
<evidence type="ECO:0000313" key="5">
    <source>
        <dbReference type="EMBL" id="KAA8629193.1"/>
    </source>
</evidence>
<dbReference type="VEuPathDB" id="FungiDB:SMAC_02297"/>
<evidence type="ECO:0000259" key="4">
    <source>
        <dbReference type="Pfam" id="PF24883"/>
    </source>
</evidence>
<name>A0A8S8ZGF1_SORMA</name>
<evidence type="ECO:0000256" key="2">
    <source>
        <dbReference type="ARBA" id="ARBA00023043"/>
    </source>
</evidence>
<keyword evidence="2 3" id="KW-0040">ANK repeat</keyword>
<dbReference type="InterPro" id="IPR056884">
    <property type="entry name" value="NPHP3-like_N"/>
</dbReference>
<dbReference type="PROSITE" id="PS50088">
    <property type="entry name" value="ANK_REPEAT"/>
    <property type="match status" value="3"/>
</dbReference>
<evidence type="ECO:0000256" key="1">
    <source>
        <dbReference type="ARBA" id="ARBA00022737"/>
    </source>
</evidence>
<keyword evidence="1" id="KW-0677">Repeat</keyword>
<dbReference type="Proteomes" id="UP000433876">
    <property type="component" value="Unassembled WGS sequence"/>
</dbReference>
<reference evidence="5 6" key="1">
    <citation type="submission" date="2017-07" db="EMBL/GenBank/DDBJ databases">
        <title>Genome sequence of the Sordaria macrospora wild type strain R19027.</title>
        <authorList>
            <person name="Nowrousian M."/>
            <person name="Teichert I."/>
            <person name="Kueck U."/>
        </authorList>
    </citation>
    <scope>NUCLEOTIDE SEQUENCE [LARGE SCALE GENOMIC DNA]</scope>
    <source>
        <strain evidence="5 6">R19027</strain>
        <tissue evidence="5">Mycelium</tissue>
    </source>
</reference>
<sequence>MSLRNSGPGFLSANTGPGVQSNYNASGPQINISYYTGRFLVETACLQTLSFSNIDARRQDIVVAHPTTGDWIFETEEFRHWRDRTSILRHNGVLWIKGHPGTGKSTLMKHIWRHCQRQFQDRTIATYFFYARGESRPLIILADALDECNESQVRDVVRFLEQLSIACVSNELNVCVCLSSRHYPNITMAKYQKLVVEGMKGHGADIAIYVHDNLTKSNQDIEKQVLKKASGIFMWVVLVVAMLNKAYDEGKVEAREQKLREVPSDLDGLFSTILSKENPDKEETILMLQWRRITHSSRGLIEVRNAHRVQFIHESVKDFLVRNRRLQSLDPALESDAIGRSHDRLKNCCLSFIRFVAPVVDNMDELSMIMHEILVEHAADIYPQGWDYNSAFYASVCNDDTEMLRLLYEHGADPNGWHGENTPLHIAIQRYEKSTEVVKLLLDYGADVNATKLYRGTPLRQVLGEERVNQRPISVVIELMKLLLDRGADVNASYINASYVYDASNALHDAIQRRMKEVVGLLLDRGADINAKGGEYGTALQAAAYAAYRGNTEIVRLLLERSADVNTQGREYGTALQTAATAYFPWGEPRARDDPRDVAKLLLEHGADVNAQGGRYGKALQAAILKRREDIAVLLVDFGADISTLQPAADFIFLSREFERRRDDITKMFPDNGVVTIKSKGKYGSALQMAILQDYPRFATVLIKHGADVNYRTELLGPPLILAIPEDNLKIATVLLEHSADVNGEHGEFGAALQWAVCVSPHNEFVTLLIEHGANVHARGGKYGSALQAARVAGRIDIELLREHGATE</sequence>
<evidence type="ECO:0000313" key="6">
    <source>
        <dbReference type="Proteomes" id="UP000433876"/>
    </source>
</evidence>
<dbReference type="PANTHER" id="PTHR24193:SF121">
    <property type="entry name" value="ADA2A-CONTAINING COMPLEX COMPONENT 3, ISOFORM D"/>
    <property type="match status" value="1"/>
</dbReference>
<dbReference type="SUPFAM" id="SSF48403">
    <property type="entry name" value="Ankyrin repeat"/>
    <property type="match status" value="2"/>
</dbReference>
<protein>
    <recommendedName>
        <fullName evidence="4">Nephrocystin 3-like N-terminal domain-containing protein</fullName>
    </recommendedName>
</protein>
<dbReference type="Pfam" id="PF12796">
    <property type="entry name" value="Ank_2"/>
    <property type="match status" value="2"/>
</dbReference>
<gene>
    <name evidence="5" type="ORF">SMACR_02297</name>
</gene>
<accession>A0A8S8ZGF1</accession>
<dbReference type="InterPro" id="IPR050663">
    <property type="entry name" value="Ankyrin-SOCS_Box"/>
</dbReference>
<proteinExistence type="predicted"/>
<feature type="repeat" description="ANK" evidence="3">
    <location>
        <begin position="419"/>
        <end position="453"/>
    </location>
</feature>
<dbReference type="Pfam" id="PF24883">
    <property type="entry name" value="NPHP3_N"/>
    <property type="match status" value="1"/>
</dbReference>
<dbReference type="InterPro" id="IPR002110">
    <property type="entry name" value="Ankyrin_rpt"/>
</dbReference>
<dbReference type="GO" id="GO:0005634">
    <property type="term" value="C:nucleus"/>
    <property type="evidence" value="ECO:0007669"/>
    <property type="project" value="TreeGrafter"/>
</dbReference>
<dbReference type="Pfam" id="PF00023">
    <property type="entry name" value="Ank"/>
    <property type="match status" value="1"/>
</dbReference>